<reference evidence="3" key="1">
    <citation type="submission" date="2022-01" db="EMBL/GenBank/DDBJ databases">
        <authorList>
            <person name="Braso-Vives M."/>
        </authorList>
    </citation>
    <scope>NUCLEOTIDE SEQUENCE</scope>
</reference>
<feature type="transmembrane region" description="Helical" evidence="2">
    <location>
        <begin position="46"/>
        <end position="66"/>
    </location>
</feature>
<evidence type="ECO:0000313" key="3">
    <source>
        <dbReference type="EMBL" id="CAH1241704.1"/>
    </source>
</evidence>
<accession>A0A8J9YTZ9</accession>
<feature type="region of interest" description="Disordered" evidence="1">
    <location>
        <begin position="288"/>
        <end position="344"/>
    </location>
</feature>
<evidence type="ECO:0000256" key="1">
    <source>
        <dbReference type="SAM" id="MobiDB-lite"/>
    </source>
</evidence>
<keyword evidence="2" id="KW-0812">Transmembrane</keyword>
<feature type="compositionally biased region" description="Basic and acidic residues" evidence="1">
    <location>
        <begin position="333"/>
        <end position="344"/>
    </location>
</feature>
<dbReference type="AlphaFoldDB" id="A0A8J9YTZ9"/>
<evidence type="ECO:0000256" key="2">
    <source>
        <dbReference type="SAM" id="Phobius"/>
    </source>
</evidence>
<proteinExistence type="predicted"/>
<gene>
    <name evidence="3" type="primary">Hypp6395</name>
    <name evidence="3" type="ORF">BLAG_LOCUS5205</name>
</gene>
<sequence>MASSDKPGFWPAELYSVAVVQFSYNIMVSSYLGGEMATKVNANRTSAMMISHVGAILLCSIITFISRRREKGTTISRATGAILAVVLPTLVWIAYMGAELSQTETKAVSSGKKPKREGMPLTLFSSIVASLILFLLMYVMEEFQRSRFQEFLKERKQDGDVVDVKEAKKVLLQNRVYAALLGLFDVLLAAEFSRSAKHYRSRVVYVTFAFILLSLFQYAPVMQKMQEDKRKRFQLFLSNNFKDLVLGLLCVVLIWKFGLSSSKLILLAKSSSLVLYRYIEQAKEEEGSEGEVIEERSEKVIEERPEKVIEERSEKVIGEGSRATGPGGLNGIPEEKPEEEKKED</sequence>
<keyword evidence="2" id="KW-0472">Membrane</keyword>
<feature type="transmembrane region" description="Helical" evidence="2">
    <location>
        <begin position="78"/>
        <end position="98"/>
    </location>
</feature>
<name>A0A8J9YTZ9_BRALA</name>
<dbReference type="OrthoDB" id="10039547at2759"/>
<feature type="transmembrane region" description="Helical" evidence="2">
    <location>
        <begin position="12"/>
        <end position="34"/>
    </location>
</feature>
<dbReference type="EMBL" id="OV696697">
    <property type="protein sequence ID" value="CAH1241704.1"/>
    <property type="molecule type" value="Genomic_DNA"/>
</dbReference>
<feature type="transmembrane region" description="Helical" evidence="2">
    <location>
        <begin position="203"/>
        <end position="221"/>
    </location>
</feature>
<feature type="transmembrane region" description="Helical" evidence="2">
    <location>
        <begin position="118"/>
        <end position="139"/>
    </location>
</feature>
<feature type="compositionally biased region" description="Basic and acidic residues" evidence="1">
    <location>
        <begin position="293"/>
        <end position="317"/>
    </location>
</feature>
<keyword evidence="2" id="KW-1133">Transmembrane helix</keyword>
<evidence type="ECO:0000313" key="4">
    <source>
        <dbReference type="Proteomes" id="UP000838412"/>
    </source>
</evidence>
<feature type="transmembrane region" description="Helical" evidence="2">
    <location>
        <begin position="241"/>
        <end position="259"/>
    </location>
</feature>
<dbReference type="Proteomes" id="UP000838412">
    <property type="component" value="Chromosome 12"/>
</dbReference>
<protein>
    <submittedName>
        <fullName evidence="3">Hypp6395 protein</fullName>
    </submittedName>
</protein>
<organism evidence="3 4">
    <name type="scientific">Branchiostoma lanceolatum</name>
    <name type="common">Common lancelet</name>
    <name type="synonym">Amphioxus lanceolatum</name>
    <dbReference type="NCBI Taxonomy" id="7740"/>
    <lineage>
        <taxon>Eukaryota</taxon>
        <taxon>Metazoa</taxon>
        <taxon>Chordata</taxon>
        <taxon>Cephalochordata</taxon>
        <taxon>Leptocardii</taxon>
        <taxon>Amphioxiformes</taxon>
        <taxon>Branchiostomatidae</taxon>
        <taxon>Branchiostoma</taxon>
    </lineage>
</organism>
<keyword evidence="4" id="KW-1185">Reference proteome</keyword>